<evidence type="ECO:0000256" key="1">
    <source>
        <dbReference type="ARBA" id="ARBA00001974"/>
    </source>
</evidence>
<keyword evidence="2" id="KW-0285">Flavoprotein</keyword>
<evidence type="ECO:0000256" key="2">
    <source>
        <dbReference type="ARBA" id="ARBA00022630"/>
    </source>
</evidence>
<dbReference type="InterPro" id="IPR002938">
    <property type="entry name" value="FAD-bd"/>
</dbReference>
<dbReference type="GO" id="GO:0016709">
    <property type="term" value="F:oxidoreductase activity, acting on paired donors, with incorporation or reduction of molecular oxygen, NAD(P)H as one donor, and incorporation of one atom of oxygen"/>
    <property type="evidence" value="ECO:0007669"/>
    <property type="project" value="UniProtKB-ARBA"/>
</dbReference>
<evidence type="ECO:0000313" key="5">
    <source>
        <dbReference type="EMBL" id="MBB5627021.1"/>
    </source>
</evidence>
<keyword evidence="6" id="KW-1185">Reference proteome</keyword>
<dbReference type="SUPFAM" id="SSF51905">
    <property type="entry name" value="FAD/NAD(P)-binding domain"/>
    <property type="match status" value="1"/>
</dbReference>
<feature type="domain" description="FAD-binding" evidence="4">
    <location>
        <begin position="4"/>
        <end position="373"/>
    </location>
</feature>
<dbReference type="Gene3D" id="3.40.30.120">
    <property type="match status" value="1"/>
</dbReference>
<proteinExistence type="predicted"/>
<accession>A0A7W9DQ08</accession>
<reference evidence="5 6" key="1">
    <citation type="submission" date="2020-08" db="EMBL/GenBank/DDBJ databases">
        <title>Sequencing the genomes of 1000 actinobacteria strains.</title>
        <authorList>
            <person name="Klenk H.-P."/>
        </authorList>
    </citation>
    <scope>NUCLEOTIDE SEQUENCE [LARGE SCALE GENOMIC DNA]</scope>
    <source>
        <strain evidence="5 6">DSM 45790</strain>
    </source>
</reference>
<protein>
    <submittedName>
        <fullName evidence="5">2-polyprenyl-6-methoxyphenol hydroxylase-like FAD-dependent oxidoreductase</fullName>
    </submittedName>
</protein>
<dbReference type="PANTHER" id="PTHR43004">
    <property type="entry name" value="TRK SYSTEM POTASSIUM UPTAKE PROTEIN"/>
    <property type="match status" value="1"/>
</dbReference>
<dbReference type="Proteomes" id="UP000588112">
    <property type="component" value="Unassembled WGS sequence"/>
</dbReference>
<dbReference type="Pfam" id="PF21274">
    <property type="entry name" value="Rng_hyd_C"/>
    <property type="match status" value="1"/>
</dbReference>
<dbReference type="RefSeq" id="WP_184611380.1">
    <property type="nucleotide sequence ID" value="NZ_BOOS01000047.1"/>
</dbReference>
<evidence type="ECO:0000259" key="4">
    <source>
        <dbReference type="Pfam" id="PF01494"/>
    </source>
</evidence>
<name>A0A7W9DQ08_9ACTN</name>
<dbReference type="PANTHER" id="PTHR43004:SF19">
    <property type="entry name" value="BINDING MONOOXYGENASE, PUTATIVE (JCVI)-RELATED"/>
    <property type="match status" value="1"/>
</dbReference>
<dbReference type="Gene3D" id="3.50.50.60">
    <property type="entry name" value="FAD/NAD(P)-binding domain"/>
    <property type="match status" value="1"/>
</dbReference>
<dbReference type="EMBL" id="JACHBR010000001">
    <property type="protein sequence ID" value="MBB5627021.1"/>
    <property type="molecule type" value="Genomic_DNA"/>
</dbReference>
<evidence type="ECO:0000313" key="6">
    <source>
        <dbReference type="Proteomes" id="UP000588112"/>
    </source>
</evidence>
<dbReference type="GO" id="GO:0071949">
    <property type="term" value="F:FAD binding"/>
    <property type="evidence" value="ECO:0007669"/>
    <property type="project" value="InterPro"/>
</dbReference>
<dbReference type="Pfam" id="PF01494">
    <property type="entry name" value="FAD_binding_3"/>
    <property type="match status" value="1"/>
</dbReference>
<dbReference type="InterPro" id="IPR050641">
    <property type="entry name" value="RIFMO-like"/>
</dbReference>
<evidence type="ECO:0000256" key="3">
    <source>
        <dbReference type="ARBA" id="ARBA00022827"/>
    </source>
</evidence>
<dbReference type="AlphaFoldDB" id="A0A7W9DQ08"/>
<gene>
    <name evidence="5" type="ORF">BJ981_002720</name>
</gene>
<organism evidence="5 6">
    <name type="scientific">Sphaerisporangium krabiense</name>
    <dbReference type="NCBI Taxonomy" id="763782"/>
    <lineage>
        <taxon>Bacteria</taxon>
        <taxon>Bacillati</taxon>
        <taxon>Actinomycetota</taxon>
        <taxon>Actinomycetes</taxon>
        <taxon>Streptosporangiales</taxon>
        <taxon>Streptosporangiaceae</taxon>
        <taxon>Sphaerisporangium</taxon>
    </lineage>
</organism>
<dbReference type="Gene3D" id="3.30.70.2450">
    <property type="match status" value="1"/>
</dbReference>
<sequence>MTDDVDVLVAGAGPVGLMLACELALAGVSALVVERRHEIDPTIKAGALNTPSVEALYRRGLLDELREAQARNMEQFAAFMRQRAGGDGPAGGPPRTPPRFAGHFAGIMLRADLLDGDDPDLAGHGPADAIGLVNQQQLEEILAAWAGRLGVRVRRGAELTGFTADDTGVTVTVRDGSADGQGESAVRCRWLVGCDGGRSTVRKLAGFEFPGTDPEITAYQALAEMSGTEALGVGWHVTPTGVYAHGPVPGRILTVQFTGPRAERDAPVTAEELEASIRHVTGAEVTVGEIRTATRFTDNARQASTYRLGRVLLAGDAAHVHSPFGGQGLNLGLGDAVNLGWKLAATVRGRAPEGLLDTYTAERHPIGAWVLDWTRAQVSVMRPDSHGRAMRQVVQDLAGTVTGTTYFAKRISGVWQRYAIPGDHPLVGASAPDLVFADGVTLAGHLREGRAVLFDLTGDLAPVAAGHRDRVTVVAAACPERPELAGLLVRPDGFVAWAGDAGAADIGALERALTMWFGAPVAVLA</sequence>
<comment type="cofactor">
    <cofactor evidence="1">
        <name>FAD</name>
        <dbReference type="ChEBI" id="CHEBI:57692"/>
    </cofactor>
</comment>
<dbReference type="InterPro" id="IPR036188">
    <property type="entry name" value="FAD/NAD-bd_sf"/>
</dbReference>
<comment type="caution">
    <text evidence="5">The sequence shown here is derived from an EMBL/GenBank/DDBJ whole genome shotgun (WGS) entry which is preliminary data.</text>
</comment>
<keyword evidence="3" id="KW-0274">FAD</keyword>
<dbReference type="PRINTS" id="PR00420">
    <property type="entry name" value="RNGMNOXGNASE"/>
</dbReference>